<dbReference type="PATRIC" id="fig|233150.7.peg.123"/>
<dbReference type="InterPro" id="IPR058582">
    <property type="entry name" value="KH_NusA_2nd"/>
</dbReference>
<dbReference type="HAMAP" id="MF_00945_B">
    <property type="entry name" value="NusA_B"/>
    <property type="match status" value="1"/>
</dbReference>
<dbReference type="Gene3D" id="3.30.300.20">
    <property type="match status" value="2"/>
</dbReference>
<dbReference type="OrthoDB" id="9807233at2"/>
<dbReference type="InterPro" id="IPR036555">
    <property type="entry name" value="NusA_N_sf"/>
</dbReference>
<evidence type="ECO:0000256" key="4">
    <source>
        <dbReference type="ARBA" id="ARBA00023015"/>
    </source>
</evidence>
<dbReference type="AlphaFoldDB" id="Q7NBZ6"/>
<dbReference type="InterPro" id="IPR012340">
    <property type="entry name" value="NA-bd_OB-fold"/>
</dbReference>
<evidence type="ECO:0000259" key="9">
    <source>
        <dbReference type="Pfam" id="PF13184"/>
    </source>
</evidence>
<dbReference type="InterPro" id="IPR015946">
    <property type="entry name" value="KH_dom-like_a/b"/>
</dbReference>
<dbReference type="Gene3D" id="2.40.50.140">
    <property type="entry name" value="Nucleic acid-binding proteins"/>
    <property type="match status" value="1"/>
</dbReference>
<evidence type="ECO:0000313" key="12">
    <source>
        <dbReference type="Proteomes" id="UP000001418"/>
    </source>
</evidence>
<comment type="subunit">
    <text evidence="6">Monomer. Binds directly to the core enzyme of the DNA-dependent RNA polymerase and to nascent RNA.</text>
</comment>
<keyword evidence="11" id="KW-0251">Elongation factor</keyword>
<feature type="domain" description="Transcription factor NusA first KH" evidence="9">
    <location>
        <begin position="208"/>
        <end position="274"/>
    </location>
</feature>
<evidence type="ECO:0000259" key="10">
    <source>
        <dbReference type="Pfam" id="PF26594"/>
    </source>
</evidence>
<dbReference type="Pfam" id="PF26594">
    <property type="entry name" value="KH_NusA_2nd"/>
    <property type="match status" value="1"/>
</dbReference>
<sequence>MSVDNKSFLEAIQTVAETKNISKKEISTILKDAIIRACAKEDPDQRIDVMIDFDMGLLKIFKLYKVIDDSVSEEEFDEINEIHLKDALATNPTIKVGDDFLKSLSIGDFSRVVATNISQYFRQKLSELVNKQAVSEWTPKLNKIVRGTVEKDENNPNVLLVNLGGIYAYYYKRDWVPNEELQNDVEYDFVLTQIKEQSKSWPLIVSRSDALYVKHVLTENIPEIKEGIVEIKAIQRVAGQKTKVAVLSNNPDIDPVTLILGDGGIRIKSIAANLIEHSSGVKVSNEVIDVFHWNDDVFKLIANACYPVDIIGVDVLEDSERDKSVDIIVEDQYLPFLIGRAGINVRLLSYMTGWSIDFKSQSAAIEDNINVVPLNYSPVDNAVLVDQFKRNSRRTKIASKQSFKKVETLQTPLIAYSTAVEGDDDIKVDFQKIYEEAKEQRYEMIDLTKYQPKPVAQNDLEDYQPELGDGIEDELVVEQESEVVQEQPEVVEQEQEQEPSVNVTARYDDVSEQLAHLDLSKPLIVEEEEQQDLVQKTAKTPKKEKKVQKEKEETVEFVDIDESAYDNVQNENTSITELIRELDITQTPKKEVKKVVLVQDKKDKYKDKKKKKSQRQSLDSFENL</sequence>
<keyword evidence="3 6" id="KW-0694">RNA-binding</keyword>
<dbReference type="InterPro" id="IPR009019">
    <property type="entry name" value="KH_sf_prok-type"/>
</dbReference>
<accession>Q7NBZ6</accession>
<dbReference type="Pfam" id="PF08529">
    <property type="entry name" value="NusA_N"/>
    <property type="match status" value="1"/>
</dbReference>
<dbReference type="GO" id="GO:0003700">
    <property type="term" value="F:DNA-binding transcription factor activity"/>
    <property type="evidence" value="ECO:0007669"/>
    <property type="project" value="InterPro"/>
</dbReference>
<evidence type="ECO:0000256" key="1">
    <source>
        <dbReference type="ARBA" id="ARBA00022472"/>
    </source>
</evidence>
<dbReference type="HOGENOM" id="CLU_437942_0_0_14"/>
<dbReference type="KEGG" id="mga:MGA_0818"/>
<feature type="domain" description="Transcription factor NusA N-terminal" evidence="8">
    <location>
        <begin position="8"/>
        <end position="128"/>
    </location>
</feature>
<comment type="function">
    <text evidence="6">Participates in both transcription termination and antitermination.</text>
</comment>
<dbReference type="GO" id="GO:0006353">
    <property type="term" value="P:DNA-templated transcription termination"/>
    <property type="evidence" value="ECO:0007669"/>
    <property type="project" value="UniProtKB-UniRule"/>
</dbReference>
<dbReference type="GO" id="GO:0003723">
    <property type="term" value="F:RNA binding"/>
    <property type="evidence" value="ECO:0007669"/>
    <property type="project" value="UniProtKB-UniRule"/>
</dbReference>
<dbReference type="SUPFAM" id="SSF54814">
    <property type="entry name" value="Prokaryotic type KH domain (KH-domain type II)"/>
    <property type="match status" value="2"/>
</dbReference>
<keyword evidence="5 6" id="KW-0804">Transcription</keyword>
<dbReference type="PROSITE" id="PS50084">
    <property type="entry name" value="KH_TYPE_1"/>
    <property type="match status" value="1"/>
</dbReference>
<comment type="similarity">
    <text evidence="6">Belongs to the NusA family.</text>
</comment>
<dbReference type="SUPFAM" id="SSF69705">
    <property type="entry name" value="Transcription factor NusA, N-terminal domain"/>
    <property type="match status" value="1"/>
</dbReference>
<dbReference type="EMBL" id="AE015450">
    <property type="protein sequence ID" value="AAP56463.2"/>
    <property type="molecule type" value="Genomic_DNA"/>
</dbReference>
<dbReference type="InterPro" id="IPR010213">
    <property type="entry name" value="TF_NusA"/>
</dbReference>
<evidence type="ECO:0000313" key="11">
    <source>
        <dbReference type="EMBL" id="AAP56463.2"/>
    </source>
</evidence>
<reference evidence="11 12" key="1">
    <citation type="journal article" date="2003" name="Microbiology">
        <title>The complete genome sequence of the avian pathogen Mycoplasma gallisepticum strain R(low).</title>
        <authorList>
            <person name="Papazisi L."/>
            <person name="Gorton T.S."/>
            <person name="Kutish G."/>
            <person name="Markham P.F."/>
            <person name="Browning G.F."/>
            <person name="Nguyen D.K."/>
            <person name="Swartzell S."/>
            <person name="Madan A."/>
            <person name="Mahairas G."/>
            <person name="Geary S.J."/>
        </authorList>
    </citation>
    <scope>NUCLEOTIDE SEQUENCE [LARGE SCALE GENOMIC DNA]</scope>
    <source>
        <strain evidence="12">R(low / passage 15 / clone 2)</strain>
    </source>
</reference>
<keyword evidence="11" id="KW-0648">Protein biosynthesis</keyword>
<dbReference type="InterPro" id="IPR013735">
    <property type="entry name" value="TF_NusA_N"/>
</dbReference>
<dbReference type="PANTHER" id="PTHR22648">
    <property type="entry name" value="TRANSCRIPTION TERMINATION FACTOR NUSA"/>
    <property type="match status" value="1"/>
</dbReference>
<dbReference type="GO" id="GO:0003746">
    <property type="term" value="F:translation elongation factor activity"/>
    <property type="evidence" value="ECO:0007669"/>
    <property type="project" value="UniProtKB-KW"/>
</dbReference>
<evidence type="ECO:0000256" key="5">
    <source>
        <dbReference type="ARBA" id="ARBA00023163"/>
    </source>
</evidence>
<dbReference type="GO" id="GO:0031564">
    <property type="term" value="P:transcription antitermination"/>
    <property type="evidence" value="ECO:0007669"/>
    <property type="project" value="UniProtKB-UniRule"/>
</dbReference>
<name>Q7NBZ6_MYCGA</name>
<feature type="region of interest" description="Disordered" evidence="7">
    <location>
        <begin position="603"/>
        <end position="624"/>
    </location>
</feature>
<evidence type="ECO:0000256" key="7">
    <source>
        <dbReference type="SAM" id="MobiDB-lite"/>
    </source>
</evidence>
<evidence type="ECO:0000259" key="8">
    <source>
        <dbReference type="Pfam" id="PF08529"/>
    </source>
</evidence>
<keyword evidence="12" id="KW-1185">Reference proteome</keyword>
<feature type="compositionally biased region" description="Polar residues" evidence="7">
    <location>
        <begin position="615"/>
        <end position="624"/>
    </location>
</feature>
<organism evidence="11 12">
    <name type="scientific">Mycoplasmoides gallisepticum (strain R(low / passage 15 / clone 2))</name>
    <name type="common">Mycoplasma gallisepticum</name>
    <dbReference type="NCBI Taxonomy" id="710127"/>
    <lineage>
        <taxon>Bacteria</taxon>
        <taxon>Bacillati</taxon>
        <taxon>Mycoplasmatota</taxon>
        <taxon>Mycoplasmoidales</taxon>
        <taxon>Mycoplasmoidaceae</taxon>
        <taxon>Mycoplasmoides</taxon>
    </lineage>
</organism>
<gene>
    <name evidence="6 11" type="primary">nusA</name>
    <name evidence="11" type="ORF">MGA_0818</name>
</gene>
<dbReference type="Gene3D" id="3.30.1480.10">
    <property type="entry name" value="NusA, N-terminal domain"/>
    <property type="match status" value="1"/>
</dbReference>
<protein>
    <recommendedName>
        <fullName evidence="6">Transcription termination/antitermination protein NusA</fullName>
    </recommendedName>
</protein>
<dbReference type="Proteomes" id="UP000001418">
    <property type="component" value="Chromosome"/>
</dbReference>
<keyword evidence="4 6" id="KW-0805">Transcription regulation</keyword>
<keyword evidence="1 6" id="KW-0806">Transcription termination</keyword>
<proteinExistence type="inferred from homology"/>
<evidence type="ECO:0000256" key="2">
    <source>
        <dbReference type="ARBA" id="ARBA00022490"/>
    </source>
</evidence>
<dbReference type="Pfam" id="PF13184">
    <property type="entry name" value="KH_NusA_1st"/>
    <property type="match status" value="1"/>
</dbReference>
<keyword evidence="6" id="KW-0889">Transcription antitermination</keyword>
<keyword evidence="2 6" id="KW-0963">Cytoplasm</keyword>
<dbReference type="InterPro" id="IPR025249">
    <property type="entry name" value="TF_NusA_KH_1st"/>
</dbReference>
<comment type="subcellular location">
    <subcellularLocation>
        <location evidence="6">Cytoplasm</location>
    </subcellularLocation>
</comment>
<dbReference type="RefSeq" id="WP_011113341.1">
    <property type="nucleotide sequence ID" value="NC_004829.2"/>
</dbReference>
<evidence type="ECO:0000256" key="3">
    <source>
        <dbReference type="ARBA" id="ARBA00022884"/>
    </source>
</evidence>
<dbReference type="InterPro" id="IPR030842">
    <property type="entry name" value="TF_NusA_bacterial"/>
</dbReference>
<dbReference type="NCBIfam" id="TIGR01953">
    <property type="entry name" value="NusA"/>
    <property type="match status" value="1"/>
</dbReference>
<dbReference type="GO" id="GO:0005829">
    <property type="term" value="C:cytosol"/>
    <property type="evidence" value="ECO:0007669"/>
    <property type="project" value="TreeGrafter"/>
</dbReference>
<feature type="domain" description="NusA-like second KH" evidence="10">
    <location>
        <begin position="299"/>
        <end position="363"/>
    </location>
</feature>
<dbReference type="PANTHER" id="PTHR22648:SF0">
    <property type="entry name" value="TRANSCRIPTION TERMINATION_ANTITERMINATION PROTEIN NUSA"/>
    <property type="match status" value="1"/>
</dbReference>
<evidence type="ECO:0000256" key="6">
    <source>
        <dbReference type="HAMAP-Rule" id="MF_00945"/>
    </source>
</evidence>